<protein>
    <submittedName>
        <fullName evidence="1">Outer membrane beta-barrel domain-containing protein</fullName>
    </submittedName>
</protein>
<accession>A0A5C6X246</accession>
<dbReference type="Proteomes" id="UP000321046">
    <property type="component" value="Unassembled WGS sequence"/>
</dbReference>
<dbReference type="InterPro" id="IPR030820">
    <property type="entry name" value="OMP_myx_plus_Proteobacteria"/>
</dbReference>
<name>A0A5C6X246_9DELT</name>
<dbReference type="NCBIfam" id="TIGR04565">
    <property type="entry name" value="OMP_myx_plus"/>
    <property type="match status" value="1"/>
</dbReference>
<evidence type="ECO:0000313" key="2">
    <source>
        <dbReference type="Proteomes" id="UP000321046"/>
    </source>
</evidence>
<proteinExistence type="predicted"/>
<evidence type="ECO:0000313" key="1">
    <source>
        <dbReference type="EMBL" id="TXD31965.1"/>
    </source>
</evidence>
<gene>
    <name evidence="1" type="ORF">FRC96_19690</name>
</gene>
<reference evidence="1 2" key="1">
    <citation type="submission" date="2019-08" db="EMBL/GenBank/DDBJ databases">
        <title>Bradymonadales sp. TMQ2.</title>
        <authorList>
            <person name="Liang Q."/>
        </authorList>
    </citation>
    <scope>NUCLEOTIDE SEQUENCE [LARGE SCALE GENOMIC DNA]</scope>
    <source>
        <strain evidence="1 2">TMQ2</strain>
    </source>
</reference>
<comment type="caution">
    <text evidence="1">The sequence shown here is derived from an EMBL/GenBank/DDBJ whole genome shotgun (WGS) entry which is preliminary data.</text>
</comment>
<dbReference type="AlphaFoldDB" id="A0A5C6X246"/>
<sequence>MCPPPLNTPIAKSPRSADACVFRNDACLVEKLMMKSNRRWPLVFALALCAFYLPHAPAEAAEGDEIAAIDSGPIVRRQLLHRSARFELQPMATFSMNDTYVRNVMAGVSGTYYLNNVFGLGASFQYGALHPTTNLRDNLEATLADNGELARLDSLSYSYLGWAADVGFTYVPIFGKFSVMNSLFSHYDLHLFGGMVIVNEGVEGSSEGVIVDDGIAGTRPGGYFGGGLRFFMSDMLALNVQVKNYLYNRAEISSGNANPQLSNTVMFSVGLGIFLPGEVKISR</sequence>
<dbReference type="EMBL" id="VOSL01000143">
    <property type="protein sequence ID" value="TXD31965.1"/>
    <property type="molecule type" value="Genomic_DNA"/>
</dbReference>
<dbReference type="OrthoDB" id="5495025at2"/>
<organism evidence="1 2">
    <name type="scientific">Lujinxingia vulgaris</name>
    <dbReference type="NCBI Taxonomy" id="2600176"/>
    <lineage>
        <taxon>Bacteria</taxon>
        <taxon>Deltaproteobacteria</taxon>
        <taxon>Bradymonadales</taxon>
        <taxon>Lujinxingiaceae</taxon>
        <taxon>Lujinxingia</taxon>
    </lineage>
</organism>